<dbReference type="Gene3D" id="3.30.70.240">
    <property type="match status" value="1"/>
</dbReference>
<dbReference type="PROSITE" id="PS00301">
    <property type="entry name" value="G_TR_1"/>
    <property type="match status" value="1"/>
</dbReference>
<feature type="binding site" evidence="7">
    <location>
        <begin position="135"/>
        <end position="138"/>
    </location>
    <ligand>
        <name>GTP</name>
        <dbReference type="ChEBI" id="CHEBI:37565"/>
    </ligand>
</feature>
<evidence type="ECO:0000256" key="6">
    <source>
        <dbReference type="ARBA" id="ARBA00023134"/>
    </source>
</evidence>
<dbReference type="NCBIfam" id="NF009381">
    <property type="entry name" value="PRK12740.1-5"/>
    <property type="match status" value="1"/>
</dbReference>
<dbReference type="SUPFAM" id="SSF52540">
    <property type="entry name" value="P-loop containing nucleoside triphosphate hydrolases"/>
    <property type="match status" value="1"/>
</dbReference>
<dbReference type="PANTHER" id="PTHR43261:SF1">
    <property type="entry name" value="RIBOSOME-RELEASING FACTOR 2, MITOCHONDRIAL"/>
    <property type="match status" value="1"/>
</dbReference>
<accession>A0A2T3FWB8</accession>
<dbReference type="InterPro" id="IPR027417">
    <property type="entry name" value="P-loop_NTPase"/>
</dbReference>
<dbReference type="InterPro" id="IPR014721">
    <property type="entry name" value="Ribsml_uS5_D2-typ_fold_subgr"/>
</dbReference>
<name>A0A2T3FWB8_9FIRM</name>
<dbReference type="FunFam" id="3.40.50.300:FF:000029">
    <property type="entry name" value="Elongation factor G"/>
    <property type="match status" value="1"/>
</dbReference>
<dbReference type="RefSeq" id="WP_022002419.1">
    <property type="nucleotide sequence ID" value="NZ_AP031432.1"/>
</dbReference>
<dbReference type="GO" id="GO:0003746">
    <property type="term" value="F:translation elongation factor activity"/>
    <property type="evidence" value="ECO:0007669"/>
    <property type="project" value="UniProtKB-UniRule"/>
</dbReference>
<protein>
    <recommendedName>
        <fullName evidence="2 7">Elongation factor G</fullName>
        <shortName evidence="7">EF-G</shortName>
    </recommendedName>
</protein>
<dbReference type="GO" id="GO:0005737">
    <property type="term" value="C:cytoplasm"/>
    <property type="evidence" value="ECO:0007669"/>
    <property type="project" value="UniProtKB-SubCell"/>
</dbReference>
<dbReference type="InterPro" id="IPR047872">
    <property type="entry name" value="EFG_IV"/>
</dbReference>
<keyword evidence="7" id="KW-0963">Cytoplasm</keyword>
<dbReference type="InterPro" id="IPR035649">
    <property type="entry name" value="EFG_V"/>
</dbReference>
<dbReference type="Pfam" id="PF00009">
    <property type="entry name" value="GTP_EFTU"/>
    <property type="match status" value="1"/>
</dbReference>
<dbReference type="Pfam" id="PF22042">
    <property type="entry name" value="EF-G_D2"/>
    <property type="match status" value="1"/>
</dbReference>
<dbReference type="CDD" id="cd01434">
    <property type="entry name" value="EFG_mtEFG1_IV"/>
    <property type="match status" value="1"/>
</dbReference>
<evidence type="ECO:0000313" key="10">
    <source>
        <dbReference type="EMBL" id="PST39578.1"/>
    </source>
</evidence>
<dbReference type="InterPro" id="IPR000795">
    <property type="entry name" value="T_Tr_GTP-bd_dom"/>
</dbReference>
<evidence type="ECO:0000259" key="8">
    <source>
        <dbReference type="PROSITE" id="PS51722"/>
    </source>
</evidence>
<dbReference type="CDD" id="cd03713">
    <property type="entry name" value="EFG_mtEFG_C"/>
    <property type="match status" value="1"/>
</dbReference>
<dbReference type="GO" id="GO:0032790">
    <property type="term" value="P:ribosome disassembly"/>
    <property type="evidence" value="ECO:0007669"/>
    <property type="project" value="TreeGrafter"/>
</dbReference>
<evidence type="ECO:0000256" key="2">
    <source>
        <dbReference type="ARBA" id="ARBA00017872"/>
    </source>
</evidence>
<dbReference type="InterPro" id="IPR020568">
    <property type="entry name" value="Ribosomal_Su5_D2-typ_SF"/>
</dbReference>
<dbReference type="Gene3D" id="3.30.230.10">
    <property type="match status" value="1"/>
</dbReference>
<dbReference type="InterPro" id="IPR035647">
    <property type="entry name" value="EFG_III/V"/>
</dbReference>
<dbReference type="CDD" id="cd16262">
    <property type="entry name" value="EFG_III"/>
    <property type="match status" value="1"/>
</dbReference>
<dbReference type="SUPFAM" id="SSF50447">
    <property type="entry name" value="Translation proteins"/>
    <property type="match status" value="1"/>
</dbReference>
<dbReference type="InterPro" id="IPR004540">
    <property type="entry name" value="Transl_elong_EFG/EF2"/>
</dbReference>
<dbReference type="Gene3D" id="3.40.50.300">
    <property type="entry name" value="P-loop containing nucleotide triphosphate hydrolases"/>
    <property type="match status" value="1"/>
</dbReference>
<keyword evidence="6 7" id="KW-0342">GTP-binding</keyword>
<dbReference type="NCBIfam" id="TIGR00484">
    <property type="entry name" value="EF-G"/>
    <property type="match status" value="1"/>
</dbReference>
<dbReference type="SUPFAM" id="SSF54211">
    <property type="entry name" value="Ribosomal protein S5 domain 2-like"/>
    <property type="match status" value="1"/>
</dbReference>
<reference evidence="10 11" key="1">
    <citation type="journal article" date="2019" name="Int. J. Syst. Evol. Microbiol.">
        <title>Faecalibacillus intestinalis gen. nov., sp. nov. and Faecalibacillus faecis sp. nov., isolated from human faeces.</title>
        <authorList>
            <person name="Seo B."/>
            <person name="Jeon K."/>
            <person name="Baek I."/>
            <person name="Lee Y.M."/>
            <person name="Baek K."/>
            <person name="Ko G."/>
        </authorList>
    </citation>
    <scope>NUCLEOTIDE SEQUENCE [LARGE SCALE GENOMIC DNA]</scope>
    <source>
        <strain evidence="10 11">SNUG30099</strain>
    </source>
</reference>
<keyword evidence="4 7" id="KW-0251">Elongation factor</keyword>
<comment type="similarity">
    <text evidence="1 7">Belongs to the TRAFAC class translation factor GTPase superfamily. Classic translation factor GTPase family. EF-G/EF-2 subfamily.</text>
</comment>
<dbReference type="CDD" id="cd04088">
    <property type="entry name" value="EFG_mtEFG_II"/>
    <property type="match status" value="1"/>
</dbReference>
<dbReference type="FunFam" id="3.30.70.240:FF:000001">
    <property type="entry name" value="Elongation factor G"/>
    <property type="match status" value="1"/>
</dbReference>
<dbReference type="EMBL" id="JANGBO010000016">
    <property type="protein sequence ID" value="MCQ5062671.1"/>
    <property type="molecule type" value="Genomic_DNA"/>
</dbReference>
<dbReference type="Proteomes" id="UP001204814">
    <property type="component" value="Unassembled WGS sequence"/>
</dbReference>
<comment type="function">
    <text evidence="7">Catalyzes the GTP-dependent ribosomal translocation step during translation elongation. During this step, the ribosome changes from the pre-translocational (PRE) to the post-translocational (POST) state as the newly formed A-site-bound peptidyl-tRNA and P-site-bound deacylated tRNA move to the P and E sites, respectively. Catalyzes the coordinated movement of the two tRNA molecules, the mRNA and conformational changes in the ribosome.</text>
</comment>
<evidence type="ECO:0000256" key="7">
    <source>
        <dbReference type="HAMAP-Rule" id="MF_00054"/>
    </source>
</evidence>
<sequence>MAREFSLENTRNIGIMAHIDAGKTTTTERVLYYTGKIHKIGETHEGASQMDWMEQEQERGITITSAATTAQWNGYRVNIIDTPGHVDFTVEVERSLRVLDGAVTVLDAKAGVEPQTETVWRQATTYGVPRIVFANKMDATGADFIMSLESLEKRLGVQGVAIQLPIGAEDTFEGIIDLIKMKAIYFEGAKGENVVYKEIPEEYMAQAEEYRAKMLDQAATYDDDLLMKVLEGEEISEEEIKAAIRKGTLAVELFPVLCGSAYKDKGVQPMLDAVIDFLPAPTDIPSIKGTDEDGNEVERHASDDEPFSALAFKIMADPFVGKLTFFRVYSGTCQSGSYVLNSTKDKKERLGRILQMHANKRNEIDEVYAGDIAAAVGFKNTTTGDTICDEKNFVILEKMEFPEPVIQLAIEPKTKQDQDKLSNGLIKLAEEDPTFKTFTNPETGDTVIAGMGELHLDVIVDRLKREFKVEANVGAPQVAYRETITQAAECEGKYVKQSGGRGQYGHVWIKFEPNEGKGFEFVDAIVGGAVPREYINSVKVGLEDALETGMIAGYPVLDVKATLFDGSYHDVDSSEMAYKVAASLALKNAAKKCGPVLLEPIMAVEVTAPSEYLGSVMGDISSRRGMIEGQEERGNAVSVQASVPLSEMFGYATDLRSFTQGRGNYTMQFDRYEAAPKSIREEIIKKNGGNV</sequence>
<dbReference type="InterPro" id="IPR009000">
    <property type="entry name" value="Transl_B-barrel_sf"/>
</dbReference>
<proteinExistence type="inferred from homology"/>
<dbReference type="Pfam" id="PF00679">
    <property type="entry name" value="EFG_C"/>
    <property type="match status" value="1"/>
</dbReference>
<dbReference type="Pfam" id="PF14492">
    <property type="entry name" value="EFG_III"/>
    <property type="match status" value="1"/>
</dbReference>
<dbReference type="InterPro" id="IPR031157">
    <property type="entry name" value="G_TR_CS"/>
</dbReference>
<evidence type="ECO:0000256" key="1">
    <source>
        <dbReference type="ARBA" id="ARBA00005870"/>
    </source>
</evidence>
<dbReference type="AlphaFoldDB" id="A0A2T3FWB8"/>
<comment type="caution">
    <text evidence="10">The sequence shown here is derived from an EMBL/GenBank/DDBJ whole genome shotgun (WGS) entry which is preliminary data.</text>
</comment>
<evidence type="ECO:0000256" key="4">
    <source>
        <dbReference type="ARBA" id="ARBA00022768"/>
    </source>
</evidence>
<dbReference type="PROSITE" id="PS51722">
    <property type="entry name" value="G_TR_2"/>
    <property type="match status" value="1"/>
</dbReference>
<dbReference type="InterPro" id="IPR000640">
    <property type="entry name" value="EFG_V-like"/>
</dbReference>
<dbReference type="PANTHER" id="PTHR43261">
    <property type="entry name" value="TRANSLATION ELONGATION FACTOR G-RELATED"/>
    <property type="match status" value="1"/>
</dbReference>
<dbReference type="Pfam" id="PF03764">
    <property type="entry name" value="EFG_IV"/>
    <property type="match status" value="1"/>
</dbReference>
<dbReference type="InterPro" id="IPR005517">
    <property type="entry name" value="Transl_elong_EFG/EF2_IV"/>
</dbReference>
<keyword evidence="3 7" id="KW-0547">Nucleotide-binding</keyword>
<dbReference type="FunFam" id="3.30.230.10:FF:000003">
    <property type="entry name" value="Elongation factor G"/>
    <property type="match status" value="1"/>
</dbReference>
<dbReference type="PRINTS" id="PR00315">
    <property type="entry name" value="ELONGATNFCT"/>
</dbReference>
<evidence type="ECO:0000256" key="3">
    <source>
        <dbReference type="ARBA" id="ARBA00022741"/>
    </source>
</evidence>
<dbReference type="InterPro" id="IPR009022">
    <property type="entry name" value="EFG_III"/>
</dbReference>
<dbReference type="Proteomes" id="UP000240974">
    <property type="component" value="Unassembled WGS sequence"/>
</dbReference>
<evidence type="ECO:0000313" key="11">
    <source>
        <dbReference type="Proteomes" id="UP000240974"/>
    </source>
</evidence>
<keyword evidence="5 7" id="KW-0648">Protein biosynthesis</keyword>
<dbReference type="FunFam" id="3.30.70.870:FF:000001">
    <property type="entry name" value="Elongation factor G"/>
    <property type="match status" value="1"/>
</dbReference>
<feature type="binding site" evidence="7">
    <location>
        <begin position="81"/>
        <end position="85"/>
    </location>
    <ligand>
        <name>GTP</name>
        <dbReference type="ChEBI" id="CHEBI:37565"/>
    </ligand>
</feature>
<keyword evidence="11" id="KW-1185">Reference proteome</keyword>
<dbReference type="InterPro" id="IPR053905">
    <property type="entry name" value="EF-G-like_DII"/>
</dbReference>
<dbReference type="GO" id="GO:0003924">
    <property type="term" value="F:GTPase activity"/>
    <property type="evidence" value="ECO:0007669"/>
    <property type="project" value="InterPro"/>
</dbReference>
<feature type="binding site" evidence="7">
    <location>
        <begin position="17"/>
        <end position="24"/>
    </location>
    <ligand>
        <name>GTP</name>
        <dbReference type="ChEBI" id="CHEBI:37565"/>
    </ligand>
</feature>
<dbReference type="Gene3D" id="2.40.30.10">
    <property type="entry name" value="Translation factors"/>
    <property type="match status" value="1"/>
</dbReference>
<gene>
    <name evidence="7 10" type="primary">fusA</name>
    <name evidence="10" type="ORF">C7U54_10720</name>
    <name evidence="9" type="ORF">NE542_12675</name>
</gene>
<dbReference type="SUPFAM" id="SSF54980">
    <property type="entry name" value="EF-G C-terminal domain-like"/>
    <property type="match status" value="2"/>
</dbReference>
<dbReference type="SMART" id="SM00889">
    <property type="entry name" value="EFG_IV"/>
    <property type="match status" value="1"/>
</dbReference>
<dbReference type="CDD" id="cd01886">
    <property type="entry name" value="EF-G"/>
    <property type="match status" value="1"/>
</dbReference>
<evidence type="ECO:0000256" key="5">
    <source>
        <dbReference type="ARBA" id="ARBA00022917"/>
    </source>
</evidence>
<organism evidence="10 11">
    <name type="scientific">Faecalibacillus intestinalis</name>
    <dbReference type="NCBI Taxonomy" id="1982626"/>
    <lineage>
        <taxon>Bacteria</taxon>
        <taxon>Bacillati</taxon>
        <taxon>Bacillota</taxon>
        <taxon>Erysipelotrichia</taxon>
        <taxon>Erysipelotrichales</taxon>
        <taxon>Coprobacillaceae</taxon>
        <taxon>Faecalibacillus</taxon>
    </lineage>
</organism>
<dbReference type="GO" id="GO:0005525">
    <property type="term" value="F:GTP binding"/>
    <property type="evidence" value="ECO:0007669"/>
    <property type="project" value="UniProtKB-UniRule"/>
</dbReference>
<dbReference type="EMBL" id="PYLQ01000017">
    <property type="protein sequence ID" value="PST39578.1"/>
    <property type="molecule type" value="Genomic_DNA"/>
</dbReference>
<feature type="domain" description="Tr-type G" evidence="8">
    <location>
        <begin position="8"/>
        <end position="282"/>
    </location>
</feature>
<dbReference type="InterPro" id="IPR041095">
    <property type="entry name" value="EFG_II"/>
</dbReference>
<dbReference type="Gene3D" id="3.30.70.870">
    <property type="entry name" value="Elongation Factor G (Translational Gtpase), domain 3"/>
    <property type="match status" value="1"/>
</dbReference>
<reference evidence="9" key="2">
    <citation type="submission" date="2022-06" db="EMBL/GenBank/DDBJ databases">
        <title>Isolation of gut microbiota from human fecal samples.</title>
        <authorList>
            <person name="Pamer E.G."/>
            <person name="Barat B."/>
            <person name="Waligurski E."/>
            <person name="Medina S."/>
            <person name="Paddock L."/>
            <person name="Mostad J."/>
        </authorList>
    </citation>
    <scope>NUCLEOTIDE SEQUENCE</scope>
    <source>
        <strain evidence="9">DFI.6.24</strain>
    </source>
</reference>
<dbReference type="HAMAP" id="MF_00054_B">
    <property type="entry name" value="EF_G_EF_2_B"/>
    <property type="match status" value="1"/>
</dbReference>
<evidence type="ECO:0000313" key="9">
    <source>
        <dbReference type="EMBL" id="MCQ5062671.1"/>
    </source>
</evidence>
<dbReference type="NCBIfam" id="TIGR00231">
    <property type="entry name" value="small_GTP"/>
    <property type="match status" value="1"/>
</dbReference>
<dbReference type="FunFam" id="2.40.30.10:FF:000006">
    <property type="entry name" value="Elongation factor G"/>
    <property type="match status" value="1"/>
</dbReference>
<comment type="subcellular location">
    <subcellularLocation>
        <location evidence="7">Cytoplasm</location>
    </subcellularLocation>
</comment>
<dbReference type="SMART" id="SM00838">
    <property type="entry name" value="EFG_C"/>
    <property type="match status" value="1"/>
</dbReference>
<dbReference type="InterPro" id="IPR005225">
    <property type="entry name" value="Small_GTP-bd"/>
</dbReference>
<dbReference type="NCBIfam" id="NF009379">
    <property type="entry name" value="PRK12740.1-3"/>
    <property type="match status" value="1"/>
</dbReference>